<organism evidence="1 2">
    <name type="scientific">Elysia crispata</name>
    <name type="common">lettuce slug</name>
    <dbReference type="NCBI Taxonomy" id="231223"/>
    <lineage>
        <taxon>Eukaryota</taxon>
        <taxon>Metazoa</taxon>
        <taxon>Spiralia</taxon>
        <taxon>Lophotrochozoa</taxon>
        <taxon>Mollusca</taxon>
        <taxon>Gastropoda</taxon>
        <taxon>Heterobranchia</taxon>
        <taxon>Euthyneura</taxon>
        <taxon>Panpulmonata</taxon>
        <taxon>Sacoglossa</taxon>
        <taxon>Placobranchoidea</taxon>
        <taxon>Plakobranchidae</taxon>
        <taxon>Elysia</taxon>
    </lineage>
</organism>
<reference evidence="1" key="1">
    <citation type="journal article" date="2023" name="G3 (Bethesda)">
        <title>A reference genome for the long-term kleptoplast-retaining sea slug Elysia crispata morphotype clarki.</title>
        <authorList>
            <person name="Eastman K.E."/>
            <person name="Pendleton A.L."/>
            <person name="Shaikh M.A."/>
            <person name="Suttiyut T."/>
            <person name="Ogas R."/>
            <person name="Tomko P."/>
            <person name="Gavelis G."/>
            <person name="Widhalm J.R."/>
            <person name="Wisecaver J.H."/>
        </authorList>
    </citation>
    <scope>NUCLEOTIDE SEQUENCE</scope>
    <source>
        <strain evidence="1">ECLA1</strain>
    </source>
</reference>
<name>A0AAE1AVG5_9GAST</name>
<dbReference type="Proteomes" id="UP001283361">
    <property type="component" value="Unassembled WGS sequence"/>
</dbReference>
<protein>
    <submittedName>
        <fullName evidence="1">Uncharacterized protein</fullName>
    </submittedName>
</protein>
<comment type="caution">
    <text evidence="1">The sequence shown here is derived from an EMBL/GenBank/DDBJ whole genome shotgun (WGS) entry which is preliminary data.</text>
</comment>
<proteinExistence type="predicted"/>
<accession>A0AAE1AVG5</accession>
<sequence>MAFRNESVTNIQAAGISGIYLQSDTDRKSKKNKERGSQLVHLILTLL</sequence>
<dbReference type="EMBL" id="JAWDGP010001143">
    <property type="protein sequence ID" value="KAK3794126.1"/>
    <property type="molecule type" value="Genomic_DNA"/>
</dbReference>
<evidence type="ECO:0000313" key="1">
    <source>
        <dbReference type="EMBL" id="KAK3794126.1"/>
    </source>
</evidence>
<dbReference type="AlphaFoldDB" id="A0AAE1AVG5"/>
<keyword evidence="2" id="KW-1185">Reference proteome</keyword>
<evidence type="ECO:0000313" key="2">
    <source>
        <dbReference type="Proteomes" id="UP001283361"/>
    </source>
</evidence>
<gene>
    <name evidence="1" type="ORF">RRG08_042940</name>
</gene>